<dbReference type="PANTHER" id="PTHR24347">
    <property type="entry name" value="SERINE/THREONINE-PROTEIN KINASE"/>
    <property type="match status" value="1"/>
</dbReference>
<dbReference type="GO" id="GO:0004672">
    <property type="term" value="F:protein kinase activity"/>
    <property type="evidence" value="ECO:0007669"/>
    <property type="project" value="InterPro"/>
</dbReference>
<name>A0AAE9LND9_9ABAC</name>
<dbReference type="GO" id="GO:0005524">
    <property type="term" value="F:ATP binding"/>
    <property type="evidence" value="ECO:0007669"/>
    <property type="project" value="InterPro"/>
</dbReference>
<dbReference type="InterPro" id="IPR011009">
    <property type="entry name" value="Kinase-like_dom_sf"/>
</dbReference>
<dbReference type="Pfam" id="PF00069">
    <property type="entry name" value="Pkinase"/>
    <property type="match status" value="1"/>
</dbReference>
<evidence type="ECO:0000313" key="2">
    <source>
        <dbReference type="EMBL" id="USC25863.1"/>
    </source>
</evidence>
<accession>A0AAE9LND9</accession>
<organism evidence="2 3">
    <name type="scientific">Palpita vitrealis nucleopolyhedrovirus</name>
    <dbReference type="NCBI Taxonomy" id="2951960"/>
    <lineage>
        <taxon>Viruses</taxon>
        <taxon>Viruses incertae sedis</taxon>
        <taxon>Naldaviricetes</taxon>
        <taxon>Lefavirales</taxon>
        <taxon>Baculoviridae</taxon>
        <taxon>Alphabaculovirus</taxon>
        <taxon>Alphabaculovirus pavitrealis</taxon>
    </lineage>
</organism>
<reference evidence="2" key="1">
    <citation type="journal article" date="2022" name="J. Invertebr. Pathol.">
        <title>Identification of a new nucleopolyhedrovirus isolated from the olive leaf moth, Palpita vitrealis, from two locations in Egypt.</title>
        <authorList>
            <person name="El-Salamouny S."/>
            <person name="Wennmann J.T."/>
            <person name="Kleespies R.G."/>
            <person name="Richert-Poggeler K.R."/>
            <person name="Mansour A."/>
            <person name="Awad M."/>
            <person name="Agamy E."/>
            <person name="Salama R."/>
            <person name="Jehle J.A."/>
        </authorList>
    </citation>
    <scope>NUCLEOTIDE SEQUENCE</scope>
    <source>
        <strain evidence="2">Giza 2005</strain>
    </source>
</reference>
<evidence type="ECO:0000259" key="1">
    <source>
        <dbReference type="PROSITE" id="PS50011"/>
    </source>
</evidence>
<dbReference type="PROSITE" id="PS50011">
    <property type="entry name" value="PROTEIN_KINASE_DOM"/>
    <property type="match status" value="1"/>
</dbReference>
<dbReference type="InterPro" id="IPR008271">
    <property type="entry name" value="Ser/Thr_kinase_AS"/>
</dbReference>
<dbReference type="InterPro" id="IPR000719">
    <property type="entry name" value="Prot_kinase_dom"/>
</dbReference>
<dbReference type="Gene3D" id="1.10.510.10">
    <property type="entry name" value="Transferase(Phosphotransferase) domain 1"/>
    <property type="match status" value="1"/>
</dbReference>
<dbReference type="SMART" id="SM00220">
    <property type="entry name" value="S_TKc"/>
    <property type="match status" value="1"/>
</dbReference>
<evidence type="ECO:0000313" key="3">
    <source>
        <dbReference type="Proteomes" id="UP001256712"/>
    </source>
</evidence>
<dbReference type="EMBL" id="OL685370">
    <property type="protein sequence ID" value="USC25863.1"/>
    <property type="molecule type" value="Genomic_DNA"/>
</dbReference>
<keyword evidence="3" id="KW-1185">Reference proteome</keyword>
<protein>
    <submittedName>
        <fullName evidence="2">Pk-1</fullName>
    </submittedName>
</protein>
<dbReference type="SUPFAM" id="SSF56112">
    <property type="entry name" value="Protein kinase-like (PK-like)"/>
    <property type="match status" value="1"/>
</dbReference>
<dbReference type="PROSITE" id="PS00108">
    <property type="entry name" value="PROTEIN_KINASE_ST"/>
    <property type="match status" value="1"/>
</dbReference>
<proteinExistence type="predicted"/>
<feature type="domain" description="Protein kinase" evidence="1">
    <location>
        <begin position="22"/>
        <end position="272"/>
    </location>
</feature>
<dbReference type="Proteomes" id="UP001256712">
    <property type="component" value="Segment"/>
</dbReference>
<sequence length="273" mass="32302">MAANTNAALQSLTQFYENCTNVKTRYKIINGRFGKISVVAHKTTSKLYLQKTISTYNFNSDEIKVHQIMNDHPNFIKLYFNYGNINSQVLVMDYIDCPDLFELLQIKIDLPYQLVANIIKQLCQALNDLHKHNFIHNDIKLENVLYFEALDRVYVCDYGLCKHENSSSVHDGTLEYFSPEKIRRHNYTRSFDWYAVGVLTYKLLTGGRHPFEKYENEMLDLNSMKRRQQYSDINVLKHIRSVTARDFVFMLTKYNIESRYVNYKQIIKHEFLS</sequence>